<protein>
    <submittedName>
        <fullName evidence="7">Outer membrane scaffolding protein for murein synthesis (MipA/OmpV family)</fullName>
    </submittedName>
</protein>
<reference evidence="7 8" key="1">
    <citation type="submission" date="2020-07" db="EMBL/GenBank/DDBJ databases">
        <title>Genomic Encyclopedia of Type Strains, Phase IV (KMG-IV): sequencing the most valuable type-strain genomes for metagenomic binning, comparative biology and taxonomic classification.</title>
        <authorList>
            <person name="Goeker M."/>
        </authorList>
    </citation>
    <scope>NUCLEOTIDE SEQUENCE [LARGE SCALE GENOMIC DNA]</scope>
    <source>
        <strain evidence="7 8">DSM 29043</strain>
    </source>
</reference>
<dbReference type="Proteomes" id="UP000522081">
    <property type="component" value="Unassembled WGS sequence"/>
</dbReference>
<evidence type="ECO:0000256" key="5">
    <source>
        <dbReference type="ARBA" id="ARBA00023237"/>
    </source>
</evidence>
<evidence type="ECO:0000256" key="1">
    <source>
        <dbReference type="ARBA" id="ARBA00004442"/>
    </source>
</evidence>
<dbReference type="AlphaFoldDB" id="A0A7Z0BTI1"/>
<evidence type="ECO:0000313" key="8">
    <source>
        <dbReference type="Proteomes" id="UP000522081"/>
    </source>
</evidence>
<keyword evidence="4" id="KW-0472">Membrane</keyword>
<name>A0A7Z0BTI1_9SPHN</name>
<evidence type="ECO:0000313" key="7">
    <source>
        <dbReference type="EMBL" id="NYH96036.1"/>
    </source>
</evidence>
<sequence length="291" mass="30462">MRFAHSFATAAAVAAFSALVTAAPAQAQTRGTIDGAVEENIFDGDHITIGAGVLYNPSYDGSDDYVVTPIPLIQGKLAGIEITPRAGGIALDFVPDPDDAKVTFSLGPVASYSANRKNQIEDPVVRSAGKLKAAIELGVSAGVTIDRLFHQYDSLSFAVDTKWDVNGAHGGMVVSPGVTYVTPLNRATLVTIGVSTKYVDDDYADYYFSVSPEQSAASGLPLYRADGGFESVGVNVFGGYDLNGNILDGGFAIFVLGSYSRMLGDAKETPYTSVRGSANQWVAGAGLGYTF</sequence>
<dbReference type="Pfam" id="PF06629">
    <property type="entry name" value="MipA"/>
    <property type="match status" value="1"/>
</dbReference>
<accession>A0A7Z0BTI1</accession>
<feature type="chain" id="PRO_5031452126" evidence="6">
    <location>
        <begin position="28"/>
        <end position="291"/>
    </location>
</feature>
<dbReference type="PANTHER" id="PTHR38776">
    <property type="entry name" value="MLTA-INTERACTING PROTEIN-RELATED"/>
    <property type="match status" value="1"/>
</dbReference>
<dbReference type="GO" id="GO:0009279">
    <property type="term" value="C:cell outer membrane"/>
    <property type="evidence" value="ECO:0007669"/>
    <property type="project" value="UniProtKB-SubCell"/>
</dbReference>
<organism evidence="7 8">
    <name type="scientific">Novosphingobium marinum</name>
    <dbReference type="NCBI Taxonomy" id="1514948"/>
    <lineage>
        <taxon>Bacteria</taxon>
        <taxon>Pseudomonadati</taxon>
        <taxon>Pseudomonadota</taxon>
        <taxon>Alphaproteobacteria</taxon>
        <taxon>Sphingomonadales</taxon>
        <taxon>Sphingomonadaceae</taxon>
        <taxon>Novosphingobium</taxon>
    </lineage>
</organism>
<dbReference type="InterPro" id="IPR010583">
    <property type="entry name" value="MipA"/>
</dbReference>
<keyword evidence="3 6" id="KW-0732">Signal</keyword>
<comment type="similarity">
    <text evidence="2">Belongs to the MipA/OmpV family.</text>
</comment>
<proteinExistence type="inferred from homology"/>
<evidence type="ECO:0000256" key="2">
    <source>
        <dbReference type="ARBA" id="ARBA00005722"/>
    </source>
</evidence>
<evidence type="ECO:0000256" key="4">
    <source>
        <dbReference type="ARBA" id="ARBA00023136"/>
    </source>
</evidence>
<evidence type="ECO:0000256" key="3">
    <source>
        <dbReference type="ARBA" id="ARBA00022729"/>
    </source>
</evidence>
<comment type="caution">
    <text evidence="7">The sequence shown here is derived from an EMBL/GenBank/DDBJ whole genome shotgun (WGS) entry which is preliminary data.</text>
</comment>
<dbReference type="PANTHER" id="PTHR38776:SF1">
    <property type="entry name" value="MLTA-INTERACTING PROTEIN-RELATED"/>
    <property type="match status" value="1"/>
</dbReference>
<evidence type="ECO:0000256" key="6">
    <source>
        <dbReference type="SAM" id="SignalP"/>
    </source>
</evidence>
<keyword evidence="5" id="KW-0998">Cell outer membrane</keyword>
<dbReference type="EMBL" id="JACBZF010000004">
    <property type="protein sequence ID" value="NYH96036.1"/>
    <property type="molecule type" value="Genomic_DNA"/>
</dbReference>
<keyword evidence="8" id="KW-1185">Reference proteome</keyword>
<dbReference type="RefSeq" id="WP_179407890.1">
    <property type="nucleotide sequence ID" value="NZ_BMGF01000004.1"/>
</dbReference>
<feature type="signal peptide" evidence="6">
    <location>
        <begin position="1"/>
        <end position="27"/>
    </location>
</feature>
<comment type="subcellular location">
    <subcellularLocation>
        <location evidence="1">Cell outer membrane</location>
    </subcellularLocation>
</comment>
<gene>
    <name evidence="7" type="ORF">FHS75_002368</name>
</gene>